<dbReference type="InterPro" id="IPR011993">
    <property type="entry name" value="PH-like_dom_sf"/>
</dbReference>
<dbReference type="CDD" id="cd05123">
    <property type="entry name" value="STKc_AGC"/>
    <property type="match status" value="1"/>
</dbReference>
<dbReference type="OrthoDB" id="63267at2759"/>
<keyword evidence="15" id="KW-1185">Reference proteome</keyword>
<protein>
    <recommendedName>
        <fullName evidence="2">non-specific serine/threonine protein kinase</fullName>
        <ecNumber evidence="2">2.7.11.1</ecNumber>
    </recommendedName>
</protein>
<dbReference type="SMART" id="SM00133">
    <property type="entry name" value="S_TK_X"/>
    <property type="match status" value="1"/>
</dbReference>
<dbReference type="PROSITE" id="PS50003">
    <property type="entry name" value="PH_DOMAIN"/>
    <property type="match status" value="1"/>
</dbReference>
<organism evidence="14 15">
    <name type="scientific">Tritrichomonas foetus</name>
    <dbReference type="NCBI Taxonomy" id="1144522"/>
    <lineage>
        <taxon>Eukaryota</taxon>
        <taxon>Metamonada</taxon>
        <taxon>Parabasalia</taxon>
        <taxon>Tritrichomonadida</taxon>
        <taxon>Tritrichomonadidae</taxon>
        <taxon>Tritrichomonas</taxon>
    </lineage>
</organism>
<feature type="domain" description="AGC-kinase C-terminal" evidence="13">
    <location>
        <begin position="337"/>
        <end position="405"/>
    </location>
</feature>
<dbReference type="AlphaFoldDB" id="A0A1J4KBF9"/>
<dbReference type="Pfam" id="PF00433">
    <property type="entry name" value="Pkinase_C"/>
    <property type="match status" value="1"/>
</dbReference>
<keyword evidence="3 10" id="KW-0723">Serine/threonine-protein kinase</keyword>
<feature type="domain" description="PH" evidence="11">
    <location>
        <begin position="1"/>
        <end position="75"/>
    </location>
</feature>
<dbReference type="SUPFAM" id="SSF50729">
    <property type="entry name" value="PH domain-like"/>
    <property type="match status" value="1"/>
</dbReference>
<proteinExistence type="inferred from homology"/>
<dbReference type="Gene3D" id="3.30.200.20">
    <property type="entry name" value="Phosphorylase Kinase, domain 1"/>
    <property type="match status" value="1"/>
</dbReference>
<evidence type="ECO:0000259" key="11">
    <source>
        <dbReference type="PROSITE" id="PS50003"/>
    </source>
</evidence>
<dbReference type="CDD" id="cd00821">
    <property type="entry name" value="PH"/>
    <property type="match status" value="1"/>
</dbReference>
<evidence type="ECO:0000259" key="13">
    <source>
        <dbReference type="PROSITE" id="PS51285"/>
    </source>
</evidence>
<evidence type="ECO:0000256" key="8">
    <source>
        <dbReference type="ARBA" id="ARBA00022840"/>
    </source>
</evidence>
<dbReference type="GO" id="GO:0004674">
    <property type="term" value="F:protein serine/threonine kinase activity"/>
    <property type="evidence" value="ECO:0007669"/>
    <property type="project" value="UniProtKB-KW"/>
</dbReference>
<accession>A0A1J4KBF9</accession>
<keyword evidence="5" id="KW-0808">Transferase</keyword>
<name>A0A1J4KBF9_9EUKA</name>
<comment type="similarity">
    <text evidence="1">Belongs to the protein kinase superfamily. AGC Ser/Thr protein kinase family. RAC subfamily.</text>
</comment>
<keyword evidence="7 14" id="KW-0418">Kinase</keyword>
<evidence type="ECO:0000256" key="9">
    <source>
        <dbReference type="PROSITE-ProRule" id="PRU10141"/>
    </source>
</evidence>
<dbReference type="InterPro" id="IPR008271">
    <property type="entry name" value="Ser/Thr_kinase_AS"/>
</dbReference>
<dbReference type="GO" id="GO:0005524">
    <property type="term" value="F:ATP binding"/>
    <property type="evidence" value="ECO:0007669"/>
    <property type="project" value="UniProtKB-UniRule"/>
</dbReference>
<dbReference type="InterPro" id="IPR017441">
    <property type="entry name" value="Protein_kinase_ATP_BS"/>
</dbReference>
<dbReference type="FunFam" id="3.30.200.20:FF:000628">
    <property type="entry name" value="AGC family protein kinase"/>
    <property type="match status" value="1"/>
</dbReference>
<dbReference type="RefSeq" id="XP_068361889.1">
    <property type="nucleotide sequence ID" value="XM_068502684.1"/>
</dbReference>
<evidence type="ECO:0000256" key="10">
    <source>
        <dbReference type="RuleBase" id="RU000304"/>
    </source>
</evidence>
<evidence type="ECO:0000256" key="4">
    <source>
        <dbReference type="ARBA" id="ARBA00022553"/>
    </source>
</evidence>
<keyword evidence="6 9" id="KW-0547">Nucleotide-binding</keyword>
<feature type="domain" description="Protein kinase" evidence="12">
    <location>
        <begin position="85"/>
        <end position="336"/>
    </location>
</feature>
<evidence type="ECO:0000313" key="14">
    <source>
        <dbReference type="EMBL" id="OHT08753.1"/>
    </source>
</evidence>
<feature type="binding site" evidence="9">
    <location>
        <position position="114"/>
    </location>
    <ligand>
        <name>ATP</name>
        <dbReference type="ChEBI" id="CHEBI:30616"/>
    </ligand>
</feature>
<dbReference type="InterPro" id="IPR000961">
    <property type="entry name" value="AGC-kinase_C"/>
</dbReference>
<dbReference type="EC" id="2.7.11.1" evidence="2"/>
<evidence type="ECO:0000256" key="3">
    <source>
        <dbReference type="ARBA" id="ARBA00022527"/>
    </source>
</evidence>
<dbReference type="FunFam" id="1.10.510.10:FF:000008">
    <property type="entry name" value="Non-specific serine/threonine protein kinase"/>
    <property type="match status" value="1"/>
</dbReference>
<dbReference type="PROSITE" id="PS00108">
    <property type="entry name" value="PROTEIN_KINASE_ST"/>
    <property type="match status" value="1"/>
</dbReference>
<dbReference type="GeneID" id="94837388"/>
<dbReference type="InterPro" id="IPR011009">
    <property type="entry name" value="Kinase-like_dom_sf"/>
</dbReference>
<dbReference type="PROSITE" id="PS50011">
    <property type="entry name" value="PROTEIN_KINASE_DOM"/>
    <property type="match status" value="1"/>
</dbReference>
<sequence length="406" mass="46331">MIFYSNIRIIAKDENANVIEQTIPLTSETRVDPVEEESTIPRFRVSNIDKGSILLHAETLEEANRWITAIRSSCSPMPVLSMDQFEIISVIGRGFYGKVMLVKKIDTGEVFAIKSIQKSKLIETGKSNTVIAERNIMLKAHFPFIVNLCFAFQTPSKFYLGLEYAPGGELFYHMERLGIINIDDARLYIAEIGLALEYLHSIGIVYRDLKPENILLDINGHIKLTDFGLSKDILNTESTSTFCGTSEYLAPEVVMQLPYSYPIDIWALGILCFEMILGTTPFYDENKSKLFTNIVSEEPFFPEQLDKRVSDFIKKLLNKNPDERPKFSMMKSHPFFEGFDWDKIMAKEYRTNFNPQIKDILNTNNFDPEFTNETAADSFVQSSMNEVGNVPGFSFFDSSIHILDLD</sequence>
<reference evidence="14" key="1">
    <citation type="submission" date="2016-10" db="EMBL/GenBank/DDBJ databases">
        <authorList>
            <person name="Benchimol M."/>
            <person name="Almeida L.G."/>
            <person name="Vasconcelos A.T."/>
            <person name="Perreira-Neves A."/>
            <person name="Rosa I.A."/>
            <person name="Tasca T."/>
            <person name="Bogo M.R."/>
            <person name="de Souza W."/>
        </authorList>
    </citation>
    <scope>NUCLEOTIDE SEQUENCE [LARGE SCALE GENOMIC DNA]</scope>
    <source>
        <strain evidence="14">K</strain>
    </source>
</reference>
<dbReference type="EMBL" id="MLAK01000659">
    <property type="protein sequence ID" value="OHT08753.1"/>
    <property type="molecule type" value="Genomic_DNA"/>
</dbReference>
<evidence type="ECO:0000256" key="7">
    <source>
        <dbReference type="ARBA" id="ARBA00022777"/>
    </source>
</evidence>
<evidence type="ECO:0000256" key="1">
    <source>
        <dbReference type="ARBA" id="ARBA00006935"/>
    </source>
</evidence>
<evidence type="ECO:0000256" key="6">
    <source>
        <dbReference type="ARBA" id="ARBA00022741"/>
    </source>
</evidence>
<comment type="caution">
    <text evidence="14">The sequence shown here is derived from an EMBL/GenBank/DDBJ whole genome shotgun (WGS) entry which is preliminary data.</text>
</comment>
<keyword evidence="4" id="KW-0597">Phosphoprotein</keyword>
<dbReference type="Pfam" id="PF00069">
    <property type="entry name" value="Pkinase"/>
    <property type="match status" value="1"/>
</dbReference>
<dbReference type="Gene3D" id="1.10.510.10">
    <property type="entry name" value="Transferase(Phosphotransferase) domain 1"/>
    <property type="match status" value="1"/>
</dbReference>
<dbReference type="SMART" id="SM00220">
    <property type="entry name" value="S_TKc"/>
    <property type="match status" value="1"/>
</dbReference>
<evidence type="ECO:0000313" key="15">
    <source>
        <dbReference type="Proteomes" id="UP000179807"/>
    </source>
</evidence>
<dbReference type="PROSITE" id="PS00107">
    <property type="entry name" value="PROTEIN_KINASE_ATP"/>
    <property type="match status" value="1"/>
</dbReference>
<dbReference type="InterPro" id="IPR045270">
    <property type="entry name" value="STKc_AGC"/>
</dbReference>
<dbReference type="InterPro" id="IPR017892">
    <property type="entry name" value="Pkinase_C"/>
</dbReference>
<dbReference type="InterPro" id="IPR001849">
    <property type="entry name" value="PH_domain"/>
</dbReference>
<gene>
    <name evidence="14" type="ORF">TRFO_22670</name>
</gene>
<evidence type="ECO:0000256" key="5">
    <source>
        <dbReference type="ARBA" id="ARBA00022679"/>
    </source>
</evidence>
<keyword evidence="8 9" id="KW-0067">ATP-binding</keyword>
<evidence type="ECO:0000259" key="12">
    <source>
        <dbReference type="PROSITE" id="PS50011"/>
    </source>
</evidence>
<dbReference type="PANTHER" id="PTHR24351">
    <property type="entry name" value="RIBOSOMAL PROTEIN S6 KINASE"/>
    <property type="match status" value="1"/>
</dbReference>
<dbReference type="SUPFAM" id="SSF56112">
    <property type="entry name" value="Protein kinase-like (PK-like)"/>
    <property type="match status" value="1"/>
</dbReference>
<dbReference type="VEuPathDB" id="TrichDB:TRFO_22670"/>
<dbReference type="PROSITE" id="PS51285">
    <property type="entry name" value="AGC_KINASE_CTER"/>
    <property type="match status" value="1"/>
</dbReference>
<dbReference type="Gene3D" id="2.30.29.30">
    <property type="entry name" value="Pleckstrin-homology domain (PH domain)/Phosphotyrosine-binding domain (PTB)"/>
    <property type="match status" value="1"/>
</dbReference>
<evidence type="ECO:0000256" key="2">
    <source>
        <dbReference type="ARBA" id="ARBA00012513"/>
    </source>
</evidence>
<dbReference type="Proteomes" id="UP000179807">
    <property type="component" value="Unassembled WGS sequence"/>
</dbReference>
<dbReference type="InterPro" id="IPR000719">
    <property type="entry name" value="Prot_kinase_dom"/>
</dbReference>